<reference evidence="3 4" key="1">
    <citation type="submission" date="2018-07" db="EMBL/GenBank/DDBJ databases">
        <title>The complete nuclear genome of the prasinophyte Chloropicon primus (CCMP1205).</title>
        <authorList>
            <person name="Pombert J.-F."/>
            <person name="Otis C."/>
            <person name="Turmel M."/>
            <person name="Lemieux C."/>
        </authorList>
    </citation>
    <scope>NUCLEOTIDE SEQUENCE [LARGE SCALE GENOMIC DNA]</scope>
    <source>
        <strain evidence="3 4">CCMP1205</strain>
    </source>
</reference>
<name>A0A5B8MHQ6_9CHLO</name>
<evidence type="ECO:0000313" key="4">
    <source>
        <dbReference type="Proteomes" id="UP000316726"/>
    </source>
</evidence>
<accession>A0A5B8MHQ6</accession>
<proteinExistence type="predicted"/>
<feature type="region of interest" description="Disordered" evidence="1">
    <location>
        <begin position="1"/>
        <end position="89"/>
    </location>
</feature>
<evidence type="ECO:0000256" key="1">
    <source>
        <dbReference type="SAM" id="MobiDB-lite"/>
    </source>
</evidence>
<gene>
    <name evidence="3" type="ORF">A3770_03p24850</name>
    <name evidence="2" type="ORF">CPRI1469_LOCUS1335</name>
</gene>
<dbReference type="AlphaFoldDB" id="A0A5B8MHQ6"/>
<dbReference type="EMBL" id="HBHL01002289">
    <property type="protein sequence ID" value="CAD9712494.1"/>
    <property type="molecule type" value="Transcribed_RNA"/>
</dbReference>
<feature type="compositionally biased region" description="Basic and acidic residues" evidence="1">
    <location>
        <begin position="187"/>
        <end position="197"/>
    </location>
</feature>
<feature type="compositionally biased region" description="Basic and acidic residues" evidence="1">
    <location>
        <begin position="39"/>
        <end position="60"/>
    </location>
</feature>
<feature type="compositionally biased region" description="Basic and acidic residues" evidence="1">
    <location>
        <begin position="205"/>
        <end position="215"/>
    </location>
</feature>
<evidence type="ECO:0000313" key="3">
    <source>
        <dbReference type="EMBL" id="QDZ19967.1"/>
    </source>
</evidence>
<dbReference type="Proteomes" id="UP000316726">
    <property type="component" value="Chromosome 3"/>
</dbReference>
<protein>
    <submittedName>
        <fullName evidence="3">Uncharacterized protein</fullName>
    </submittedName>
</protein>
<reference evidence="2" key="2">
    <citation type="submission" date="2021-01" db="EMBL/GenBank/DDBJ databases">
        <authorList>
            <person name="Corre E."/>
            <person name="Pelletier E."/>
            <person name="Niang G."/>
            <person name="Scheremetjew M."/>
            <person name="Finn R."/>
            <person name="Kale V."/>
            <person name="Holt S."/>
            <person name="Cochrane G."/>
            <person name="Meng A."/>
            <person name="Brown T."/>
            <person name="Cohen L."/>
        </authorList>
    </citation>
    <scope>NUCLEOTIDE SEQUENCE</scope>
    <source>
        <strain evidence="2">CCMP1205</strain>
    </source>
</reference>
<feature type="region of interest" description="Disordered" evidence="1">
    <location>
        <begin position="184"/>
        <end position="215"/>
    </location>
</feature>
<evidence type="ECO:0000313" key="2">
    <source>
        <dbReference type="EMBL" id="CAD9712494.1"/>
    </source>
</evidence>
<feature type="compositionally biased region" description="Polar residues" evidence="1">
    <location>
        <begin position="75"/>
        <end position="84"/>
    </location>
</feature>
<keyword evidence="4" id="KW-1185">Reference proteome</keyword>
<dbReference type="EMBL" id="CP031036">
    <property type="protein sequence ID" value="QDZ19967.1"/>
    <property type="molecule type" value="Genomic_DNA"/>
</dbReference>
<organism evidence="3 4">
    <name type="scientific">Chloropicon primus</name>
    <dbReference type="NCBI Taxonomy" id="1764295"/>
    <lineage>
        <taxon>Eukaryota</taxon>
        <taxon>Viridiplantae</taxon>
        <taxon>Chlorophyta</taxon>
        <taxon>Chloropicophyceae</taxon>
        <taxon>Chloropicales</taxon>
        <taxon>Chloropicaceae</taxon>
        <taxon>Chloropicon</taxon>
    </lineage>
</organism>
<sequence>MESERESSSSLSSVIPPRLVAQRARASKERAKSYPYRASLDDLRRSRGKNDPVRKIEKQQMPRQGKRQGGATPSGAKTNESPTGRTAVGPQAFNLGKLRAKLLPKVGRAHNSSLNTISEAGRSVNALDRLQVHTQRMNQLQSSYVKGRERELNQKHNAGKKRFTPDTPDKVRYLHSKFRQVFQPFGKNREKYADRNQTKTQSVHGHKDSQQPKSL</sequence>